<protein>
    <submittedName>
        <fullName evidence="2">Uncharacterized protein</fullName>
    </submittedName>
</protein>
<gene>
    <name evidence="2" type="ORF">C2845_PM08G12790</name>
</gene>
<feature type="compositionally biased region" description="Low complexity" evidence="1">
    <location>
        <begin position="8"/>
        <end position="23"/>
    </location>
</feature>
<dbReference type="Proteomes" id="UP000275267">
    <property type="component" value="Unassembled WGS sequence"/>
</dbReference>
<reference evidence="3" key="1">
    <citation type="journal article" date="2019" name="Nat. Commun.">
        <title>The genome of broomcorn millet.</title>
        <authorList>
            <person name="Zou C."/>
            <person name="Miki D."/>
            <person name="Li D."/>
            <person name="Tang Q."/>
            <person name="Xiao L."/>
            <person name="Rajput S."/>
            <person name="Deng P."/>
            <person name="Jia W."/>
            <person name="Huang R."/>
            <person name="Zhang M."/>
            <person name="Sun Y."/>
            <person name="Hu J."/>
            <person name="Fu X."/>
            <person name="Schnable P.S."/>
            <person name="Li F."/>
            <person name="Zhang H."/>
            <person name="Feng B."/>
            <person name="Zhu X."/>
            <person name="Liu R."/>
            <person name="Schnable J.C."/>
            <person name="Zhu J.-K."/>
            <person name="Zhang H."/>
        </authorList>
    </citation>
    <scope>NUCLEOTIDE SEQUENCE [LARGE SCALE GENOMIC DNA]</scope>
</reference>
<evidence type="ECO:0000313" key="3">
    <source>
        <dbReference type="Proteomes" id="UP000275267"/>
    </source>
</evidence>
<dbReference type="OrthoDB" id="720975at2759"/>
<name>A0A3L6QZS8_PANMI</name>
<organism evidence="2 3">
    <name type="scientific">Panicum miliaceum</name>
    <name type="common">Proso millet</name>
    <name type="synonym">Broomcorn millet</name>
    <dbReference type="NCBI Taxonomy" id="4540"/>
    <lineage>
        <taxon>Eukaryota</taxon>
        <taxon>Viridiplantae</taxon>
        <taxon>Streptophyta</taxon>
        <taxon>Embryophyta</taxon>
        <taxon>Tracheophyta</taxon>
        <taxon>Spermatophyta</taxon>
        <taxon>Magnoliopsida</taxon>
        <taxon>Liliopsida</taxon>
        <taxon>Poales</taxon>
        <taxon>Poaceae</taxon>
        <taxon>PACMAD clade</taxon>
        <taxon>Panicoideae</taxon>
        <taxon>Panicodae</taxon>
        <taxon>Paniceae</taxon>
        <taxon>Panicinae</taxon>
        <taxon>Panicum</taxon>
        <taxon>Panicum sect. Panicum</taxon>
    </lineage>
</organism>
<keyword evidence="3" id="KW-1185">Reference proteome</keyword>
<sequence length="180" mass="19400">MILSPRKVSTSSCSSSSTLSLVVDSEKKTSSAEEDDQEKTRAGGETETLPTIHIPVKAGCDASSSSPSKSSNYFVIHGDPIATAAKLGASEAKLIGSKIIGNLRFESHDREHDFLSQAGASFYFPLMEKELMKIGVPNMLQCAQDLEPKSFVATRRAARQLQAEASYSSRVSELEERIAA</sequence>
<feature type="region of interest" description="Disordered" evidence="1">
    <location>
        <begin position="1"/>
        <end position="50"/>
    </location>
</feature>
<evidence type="ECO:0000313" key="2">
    <source>
        <dbReference type="EMBL" id="RLM92495.1"/>
    </source>
</evidence>
<dbReference type="EMBL" id="PQIB02000010">
    <property type="protein sequence ID" value="RLM92495.1"/>
    <property type="molecule type" value="Genomic_DNA"/>
</dbReference>
<proteinExistence type="predicted"/>
<accession>A0A3L6QZS8</accession>
<evidence type="ECO:0000256" key="1">
    <source>
        <dbReference type="SAM" id="MobiDB-lite"/>
    </source>
</evidence>
<dbReference type="AlphaFoldDB" id="A0A3L6QZS8"/>
<comment type="caution">
    <text evidence="2">The sequence shown here is derived from an EMBL/GenBank/DDBJ whole genome shotgun (WGS) entry which is preliminary data.</text>
</comment>